<dbReference type="STRING" id="1051891.A0A0C3Q6M5"/>
<keyword evidence="5" id="KW-1185">Reference proteome</keyword>
<dbReference type="InterPro" id="IPR003817">
    <property type="entry name" value="PS_Dcarbxylase"/>
</dbReference>
<evidence type="ECO:0000256" key="3">
    <source>
        <dbReference type="SAM" id="MobiDB-lite"/>
    </source>
</evidence>
<gene>
    <name evidence="4" type="ORF">M407DRAFT_31354</name>
</gene>
<dbReference type="PANTHER" id="PTHR10067:SF17">
    <property type="entry name" value="PHOSPHATIDYLSERINE DECARBOXYLASE PROENZYME 2"/>
    <property type="match status" value="1"/>
</dbReference>
<sequence length="373" mass="40221">MSQGLIVNLLGLPTTGTSSPPPCSRYLDNKKESIWEMDASNACRGRRRPEHRGASSSLLAGSPYGTDSRGDDDASEAGGVGVTGSFLDDTVTPGREFRIEGLVRFDIVRHGLGGGSLDPAFVTPHVEAFIEAYDIKLDELLEPDVTKHKRSLKPGARTVHDANDLSVITSPADSRVTVLKSVGDAKKIKGQEFTLPTLLDDPHLAETFGKNPSIAIFRLVPQDYHRYHAPFKAKLGKMFHVLGTYFTMGYLHNVRTPQAINHDPDVFSANRRDVQLLHADVRNPTSTTTSPRQTSEPVTLALVSVGALLVGLIGWIKNPGDSVMKGEDLGIFQYGGSTVILVAPEGTIKWDKELLANLSGLSGVKGLEAFGDG</sequence>
<reference evidence="4 5" key="1">
    <citation type="submission" date="2014-04" db="EMBL/GenBank/DDBJ databases">
        <authorList>
            <consortium name="DOE Joint Genome Institute"/>
            <person name="Kuo A."/>
            <person name="Girlanda M."/>
            <person name="Perotto S."/>
            <person name="Kohler A."/>
            <person name="Nagy L.G."/>
            <person name="Floudas D."/>
            <person name="Copeland A."/>
            <person name="Barry K.W."/>
            <person name="Cichocki N."/>
            <person name="Veneault-Fourrey C."/>
            <person name="LaButti K."/>
            <person name="Lindquist E.A."/>
            <person name="Lipzen A."/>
            <person name="Lundell T."/>
            <person name="Morin E."/>
            <person name="Murat C."/>
            <person name="Sun H."/>
            <person name="Tunlid A."/>
            <person name="Henrissat B."/>
            <person name="Grigoriev I.V."/>
            <person name="Hibbett D.S."/>
            <person name="Martin F."/>
            <person name="Nordberg H.P."/>
            <person name="Cantor M.N."/>
            <person name="Hua S.X."/>
        </authorList>
    </citation>
    <scope>NUCLEOTIDE SEQUENCE [LARGE SCALE GENOMIC DNA]</scope>
    <source>
        <strain evidence="4 5">MUT 4182</strain>
    </source>
</reference>
<feature type="region of interest" description="Disordered" evidence="3">
    <location>
        <begin position="40"/>
        <end position="85"/>
    </location>
</feature>
<evidence type="ECO:0000256" key="1">
    <source>
        <dbReference type="ARBA" id="ARBA00022793"/>
    </source>
</evidence>
<keyword evidence="1" id="KW-0210">Decarboxylase</keyword>
<reference evidence="5" key="2">
    <citation type="submission" date="2015-01" db="EMBL/GenBank/DDBJ databases">
        <title>Evolutionary Origins and Diversification of the Mycorrhizal Mutualists.</title>
        <authorList>
            <consortium name="DOE Joint Genome Institute"/>
            <consortium name="Mycorrhizal Genomics Consortium"/>
            <person name="Kohler A."/>
            <person name="Kuo A."/>
            <person name="Nagy L.G."/>
            <person name="Floudas D."/>
            <person name="Copeland A."/>
            <person name="Barry K.W."/>
            <person name="Cichocki N."/>
            <person name="Veneault-Fourrey C."/>
            <person name="LaButti K."/>
            <person name="Lindquist E.A."/>
            <person name="Lipzen A."/>
            <person name="Lundell T."/>
            <person name="Morin E."/>
            <person name="Murat C."/>
            <person name="Riley R."/>
            <person name="Ohm R."/>
            <person name="Sun H."/>
            <person name="Tunlid A."/>
            <person name="Henrissat B."/>
            <person name="Grigoriev I.V."/>
            <person name="Hibbett D.S."/>
            <person name="Martin F."/>
        </authorList>
    </citation>
    <scope>NUCLEOTIDE SEQUENCE [LARGE SCALE GENOMIC DNA]</scope>
    <source>
        <strain evidence="5">MUT 4182</strain>
    </source>
</reference>
<dbReference type="HOGENOM" id="CLU_742257_0_0_1"/>
<dbReference type="PANTHER" id="PTHR10067">
    <property type="entry name" value="PHOSPHATIDYLSERINE DECARBOXYLASE"/>
    <property type="match status" value="1"/>
</dbReference>
<dbReference type="Proteomes" id="UP000054248">
    <property type="component" value="Unassembled WGS sequence"/>
</dbReference>
<accession>A0A0C3Q6M5</accession>
<protein>
    <recommendedName>
        <fullName evidence="6">Phosphatidylserine decarboxylase</fullName>
    </recommendedName>
</protein>
<dbReference type="OrthoDB" id="5973539at2759"/>
<evidence type="ECO:0000313" key="4">
    <source>
        <dbReference type="EMBL" id="KIO18994.1"/>
    </source>
</evidence>
<dbReference type="EMBL" id="KN823247">
    <property type="protein sequence ID" value="KIO18994.1"/>
    <property type="molecule type" value="Genomic_DNA"/>
</dbReference>
<dbReference type="GO" id="GO:0008654">
    <property type="term" value="P:phospholipid biosynthetic process"/>
    <property type="evidence" value="ECO:0007669"/>
    <property type="project" value="InterPro"/>
</dbReference>
<dbReference type="Pfam" id="PF02666">
    <property type="entry name" value="PS_Dcarbxylase"/>
    <property type="match status" value="1"/>
</dbReference>
<evidence type="ECO:0000313" key="5">
    <source>
        <dbReference type="Proteomes" id="UP000054248"/>
    </source>
</evidence>
<dbReference type="AlphaFoldDB" id="A0A0C3Q6M5"/>
<keyword evidence="2" id="KW-0456">Lyase</keyword>
<organism evidence="4 5">
    <name type="scientific">Tulasnella calospora MUT 4182</name>
    <dbReference type="NCBI Taxonomy" id="1051891"/>
    <lineage>
        <taxon>Eukaryota</taxon>
        <taxon>Fungi</taxon>
        <taxon>Dikarya</taxon>
        <taxon>Basidiomycota</taxon>
        <taxon>Agaricomycotina</taxon>
        <taxon>Agaricomycetes</taxon>
        <taxon>Cantharellales</taxon>
        <taxon>Tulasnellaceae</taxon>
        <taxon>Tulasnella</taxon>
    </lineage>
</organism>
<name>A0A0C3Q6M5_9AGAM</name>
<evidence type="ECO:0000256" key="2">
    <source>
        <dbReference type="ARBA" id="ARBA00023239"/>
    </source>
</evidence>
<evidence type="ECO:0008006" key="6">
    <source>
        <dbReference type="Google" id="ProtNLM"/>
    </source>
</evidence>
<dbReference type="GO" id="GO:0004609">
    <property type="term" value="F:phosphatidylserine decarboxylase activity"/>
    <property type="evidence" value="ECO:0007669"/>
    <property type="project" value="InterPro"/>
</dbReference>
<proteinExistence type="predicted"/>